<organism evidence="1 2">
    <name type="scientific">Racocetra fulgida</name>
    <dbReference type="NCBI Taxonomy" id="60492"/>
    <lineage>
        <taxon>Eukaryota</taxon>
        <taxon>Fungi</taxon>
        <taxon>Fungi incertae sedis</taxon>
        <taxon>Mucoromycota</taxon>
        <taxon>Glomeromycotina</taxon>
        <taxon>Glomeromycetes</taxon>
        <taxon>Diversisporales</taxon>
        <taxon>Gigasporaceae</taxon>
        <taxon>Racocetra</taxon>
    </lineage>
</organism>
<comment type="caution">
    <text evidence="1">The sequence shown here is derived from an EMBL/GenBank/DDBJ whole genome shotgun (WGS) entry which is preliminary data.</text>
</comment>
<feature type="non-terminal residue" evidence="1">
    <location>
        <position position="40"/>
    </location>
</feature>
<keyword evidence="2" id="KW-1185">Reference proteome</keyword>
<gene>
    <name evidence="1" type="ORF">RFULGI_LOCUS12501</name>
</gene>
<reference evidence="1" key="1">
    <citation type="submission" date="2021-06" db="EMBL/GenBank/DDBJ databases">
        <authorList>
            <person name="Kallberg Y."/>
            <person name="Tangrot J."/>
            <person name="Rosling A."/>
        </authorList>
    </citation>
    <scope>NUCLEOTIDE SEQUENCE</scope>
    <source>
        <strain evidence="1">IN212</strain>
    </source>
</reference>
<sequence length="40" mass="4494">LLIVTSSNEFLLVKDDVVFGFDVDNGQLLILLDECVQLKK</sequence>
<feature type="non-terminal residue" evidence="1">
    <location>
        <position position="1"/>
    </location>
</feature>
<name>A0A9N9NI50_9GLOM</name>
<dbReference type="Proteomes" id="UP000789396">
    <property type="component" value="Unassembled WGS sequence"/>
</dbReference>
<accession>A0A9N9NI50</accession>
<protein>
    <submittedName>
        <fullName evidence="1">4749_t:CDS:1</fullName>
    </submittedName>
</protein>
<proteinExistence type="predicted"/>
<evidence type="ECO:0000313" key="2">
    <source>
        <dbReference type="Proteomes" id="UP000789396"/>
    </source>
</evidence>
<dbReference type="AlphaFoldDB" id="A0A9N9NI50"/>
<evidence type="ECO:0000313" key="1">
    <source>
        <dbReference type="EMBL" id="CAG8736214.1"/>
    </source>
</evidence>
<dbReference type="EMBL" id="CAJVPZ010030211">
    <property type="protein sequence ID" value="CAG8736214.1"/>
    <property type="molecule type" value="Genomic_DNA"/>
</dbReference>